<sequence>MPPSHCECGASSVADSVRRDLVRSLLIAAATIPLTDWRGTTMAAPDILRRSAGLIPIVVATILAAIPTPLHALAITVRPDGTGDVSTFQAGVDSMLLYYPGQSPRPDTMIVEAGDYNEVVNFDFDDAGYVIGTIICSAGPARTSLRGVEFNAGCTRWECESAQFFKVIGLRILTPVEQGPYHHGFLWRSCEFTQGYRTTYGHRFMDEGGYVGCLFRGRADIEAPGVGIDSCSFIGGTTTFGAFDTRCHVSDCVFTGNDTALIIRTGYEPSLTVQRCSFEGVGTAIALPQPISSPSVLIEDCAFANVRDAAIDVREPPGPCEGGEFDLDLDVRRCTMNGCGAGIRVQVSCRTIVSIDSVTVTQTRGVGIEARVGRFSFDHLTVSDGAADGIRVASSDCRSTSGSVTHTDLLRNRGDGFICRDTVPNCDPSDFAISDSRSAENGGAGLRIEGSAARVHDNVIAFNGGPGIQCTMGASELADSLSRNTCVRNGGAGIEVVVGPGTQKTFVENNLVAGNHNPGIAVIGAYAGDVRHNDAWRNLGGAYLGLAPAEGPNLTLDPRFCDVSAGDFHLASSSPCAATGPFGPIGALGVGCDISRIAVQVNKDRARGDLAVALLGDPLFDALGVDPGSVTLAGAAPRRSPRPEARDVNGDGVEDLVLRFDGRALDLSAGGDARLRAITQDGTPVIGDVTFDGVGRRRGVGTFDSGAIATADSPPVLALRFVRTDGTSAVRIALSLANHEPATLELIDVAGRRVATWSVSGPTPGPREVDVRTEVARRGIYFVRLRQGAAQSSLKAVLIN</sequence>
<name>A0A9D6L5N2_UNCEI</name>
<dbReference type="Pfam" id="PF13229">
    <property type="entry name" value="Beta_helix"/>
    <property type="match status" value="1"/>
</dbReference>
<organism evidence="2 3">
    <name type="scientific">Eiseniibacteriota bacterium</name>
    <dbReference type="NCBI Taxonomy" id="2212470"/>
    <lineage>
        <taxon>Bacteria</taxon>
        <taxon>Candidatus Eiseniibacteriota</taxon>
    </lineage>
</organism>
<gene>
    <name evidence="2" type="ORF">HY076_03125</name>
</gene>
<evidence type="ECO:0000313" key="2">
    <source>
        <dbReference type="EMBL" id="MBI3539246.1"/>
    </source>
</evidence>
<reference evidence="2" key="1">
    <citation type="submission" date="2020-07" db="EMBL/GenBank/DDBJ databases">
        <title>Huge and variable diversity of episymbiotic CPR bacteria and DPANN archaea in groundwater ecosystems.</title>
        <authorList>
            <person name="He C.Y."/>
            <person name="Keren R."/>
            <person name="Whittaker M."/>
            <person name="Farag I.F."/>
            <person name="Doudna J."/>
            <person name="Cate J.H.D."/>
            <person name="Banfield J.F."/>
        </authorList>
    </citation>
    <scope>NUCLEOTIDE SEQUENCE</scope>
    <source>
        <strain evidence="2">NC_groundwater_928_Pr1_S-0.2um_72_17</strain>
    </source>
</reference>
<dbReference type="InterPro" id="IPR039448">
    <property type="entry name" value="Beta_helix"/>
</dbReference>
<dbReference type="InterPro" id="IPR006626">
    <property type="entry name" value="PbH1"/>
</dbReference>
<evidence type="ECO:0000259" key="1">
    <source>
        <dbReference type="Pfam" id="PF13229"/>
    </source>
</evidence>
<dbReference type="SMART" id="SM00710">
    <property type="entry name" value="PbH1"/>
    <property type="match status" value="7"/>
</dbReference>
<dbReference type="InterPro" id="IPR011050">
    <property type="entry name" value="Pectin_lyase_fold/virulence"/>
</dbReference>
<protein>
    <submittedName>
        <fullName evidence="2">Right-handed parallel beta-helix repeat-containing protein</fullName>
    </submittedName>
</protein>
<comment type="caution">
    <text evidence="2">The sequence shown here is derived from an EMBL/GenBank/DDBJ whole genome shotgun (WGS) entry which is preliminary data.</text>
</comment>
<evidence type="ECO:0000313" key="3">
    <source>
        <dbReference type="Proteomes" id="UP000807850"/>
    </source>
</evidence>
<dbReference type="Proteomes" id="UP000807850">
    <property type="component" value="Unassembled WGS sequence"/>
</dbReference>
<dbReference type="EMBL" id="JACQAY010000090">
    <property type="protein sequence ID" value="MBI3539246.1"/>
    <property type="molecule type" value="Genomic_DNA"/>
</dbReference>
<dbReference type="InterPro" id="IPR012334">
    <property type="entry name" value="Pectin_lyas_fold"/>
</dbReference>
<accession>A0A9D6L5N2</accession>
<dbReference type="Gene3D" id="2.160.20.10">
    <property type="entry name" value="Single-stranded right-handed beta-helix, Pectin lyase-like"/>
    <property type="match status" value="2"/>
</dbReference>
<dbReference type="SUPFAM" id="SSF51126">
    <property type="entry name" value="Pectin lyase-like"/>
    <property type="match status" value="1"/>
</dbReference>
<feature type="domain" description="Right handed beta helix" evidence="1">
    <location>
        <begin position="330"/>
        <end position="475"/>
    </location>
</feature>
<proteinExistence type="predicted"/>
<dbReference type="AlphaFoldDB" id="A0A9D6L5N2"/>